<evidence type="ECO:0000256" key="1">
    <source>
        <dbReference type="ARBA" id="ARBA00023015"/>
    </source>
</evidence>
<evidence type="ECO:0000313" key="7">
    <source>
        <dbReference type="EMBL" id="BAG28490.1"/>
    </source>
</evidence>
<evidence type="ECO:0000256" key="2">
    <source>
        <dbReference type="ARBA" id="ARBA00023125"/>
    </source>
</evidence>
<dbReference type="KEGG" id="krh:KRH_01430"/>
<dbReference type="SUPFAM" id="SSF48498">
    <property type="entry name" value="Tetracyclin repressor-like, C-terminal domain"/>
    <property type="match status" value="1"/>
</dbReference>
<dbReference type="InterPro" id="IPR001647">
    <property type="entry name" value="HTH_TetR"/>
</dbReference>
<dbReference type="GO" id="GO:0003700">
    <property type="term" value="F:DNA-binding transcription factor activity"/>
    <property type="evidence" value="ECO:0007669"/>
    <property type="project" value="TreeGrafter"/>
</dbReference>
<dbReference type="eggNOG" id="COG1309">
    <property type="taxonomic scope" value="Bacteria"/>
</dbReference>
<dbReference type="InterPro" id="IPR050109">
    <property type="entry name" value="HTH-type_TetR-like_transc_reg"/>
</dbReference>
<evidence type="ECO:0000256" key="5">
    <source>
        <dbReference type="SAM" id="MobiDB-lite"/>
    </source>
</evidence>
<dbReference type="EMBL" id="AP009152">
    <property type="protein sequence ID" value="BAG28490.1"/>
    <property type="molecule type" value="Genomic_DNA"/>
</dbReference>
<dbReference type="Gene3D" id="1.10.10.60">
    <property type="entry name" value="Homeodomain-like"/>
    <property type="match status" value="1"/>
</dbReference>
<accession>B2GKJ9</accession>
<dbReference type="HOGENOM" id="CLU_069543_5_1_11"/>
<proteinExistence type="predicted"/>
<dbReference type="GO" id="GO:0045892">
    <property type="term" value="P:negative regulation of DNA-templated transcription"/>
    <property type="evidence" value="ECO:0007669"/>
    <property type="project" value="InterPro"/>
</dbReference>
<feature type="region of interest" description="Disordered" evidence="5">
    <location>
        <begin position="1"/>
        <end position="22"/>
    </location>
</feature>
<organism evidence="7 8">
    <name type="scientific">Kocuria rhizophila (strain ATCC 9341 / DSM 348 / NBRC 103217 / DC2201)</name>
    <dbReference type="NCBI Taxonomy" id="378753"/>
    <lineage>
        <taxon>Bacteria</taxon>
        <taxon>Bacillati</taxon>
        <taxon>Actinomycetota</taxon>
        <taxon>Actinomycetes</taxon>
        <taxon>Micrococcales</taxon>
        <taxon>Micrococcaceae</taxon>
        <taxon>Kocuria</taxon>
    </lineage>
</organism>
<dbReference type="SUPFAM" id="SSF46689">
    <property type="entry name" value="Homeodomain-like"/>
    <property type="match status" value="1"/>
</dbReference>
<dbReference type="GO" id="GO:0000976">
    <property type="term" value="F:transcription cis-regulatory region binding"/>
    <property type="evidence" value="ECO:0007669"/>
    <property type="project" value="TreeGrafter"/>
</dbReference>
<evidence type="ECO:0000256" key="3">
    <source>
        <dbReference type="ARBA" id="ARBA00023163"/>
    </source>
</evidence>
<gene>
    <name evidence="7" type="ordered locus">KRH_01430</name>
</gene>
<dbReference type="Gene3D" id="1.10.357.10">
    <property type="entry name" value="Tetracycline Repressor, domain 2"/>
    <property type="match status" value="1"/>
</dbReference>
<dbReference type="Pfam" id="PF00440">
    <property type="entry name" value="TetR_N"/>
    <property type="match status" value="1"/>
</dbReference>
<dbReference type="Proteomes" id="UP000008838">
    <property type="component" value="Chromosome"/>
</dbReference>
<name>B2GKJ9_KOCRD</name>
<keyword evidence="2 4" id="KW-0238">DNA-binding</keyword>
<feature type="DNA-binding region" description="H-T-H motif" evidence="4">
    <location>
        <begin position="46"/>
        <end position="65"/>
    </location>
</feature>
<dbReference type="SMR" id="B2GKJ9"/>
<feature type="domain" description="HTH tetR-type" evidence="6">
    <location>
        <begin position="23"/>
        <end position="83"/>
    </location>
</feature>
<protein>
    <submittedName>
        <fullName evidence="7">Putative TetR family transcriptional regulator</fullName>
    </submittedName>
</protein>
<keyword evidence="3" id="KW-0804">Transcription</keyword>
<dbReference type="PANTHER" id="PTHR30055">
    <property type="entry name" value="HTH-TYPE TRANSCRIPTIONAL REGULATOR RUTR"/>
    <property type="match status" value="1"/>
</dbReference>
<dbReference type="InterPro" id="IPR009057">
    <property type="entry name" value="Homeodomain-like_sf"/>
</dbReference>
<dbReference type="STRING" id="378753.KRH_01430"/>
<keyword evidence="1" id="KW-0805">Transcription regulation</keyword>
<evidence type="ECO:0000256" key="4">
    <source>
        <dbReference type="PROSITE-ProRule" id="PRU00335"/>
    </source>
</evidence>
<dbReference type="Pfam" id="PF02909">
    <property type="entry name" value="TetR_C_1"/>
    <property type="match status" value="1"/>
</dbReference>
<keyword evidence="8" id="KW-1185">Reference proteome</keyword>
<dbReference type="PROSITE" id="PS50977">
    <property type="entry name" value="HTH_TETR_2"/>
    <property type="match status" value="1"/>
</dbReference>
<dbReference type="InterPro" id="IPR036271">
    <property type="entry name" value="Tet_transcr_reg_TetR-rel_C_sf"/>
</dbReference>
<dbReference type="InterPro" id="IPR004111">
    <property type="entry name" value="Repressor_TetR_C"/>
</dbReference>
<dbReference type="AlphaFoldDB" id="B2GKJ9"/>
<dbReference type="PRINTS" id="PR00455">
    <property type="entry name" value="HTHTETR"/>
</dbReference>
<sequence length="233" mass="25249">MGWMQRGTAVRAEQDTPRRPRPRLERESIIEAGLEITARPGTRTLSVRDLGQRLGSDPTAIYRHFRNKEDLVLHLLDTLTARAVAAVDAPAANWRERLTQLSEASLAQYTAHPAVGVEAITATTHGPGEKASVELILDAFTTAGLDERAAVAHYALFAQYMMASASGLARAVMETGATDPSVPWFDAVPTADPTAHPLLMRLGGQLGELQDREVFRFGIGVILDAAERQARGT</sequence>
<evidence type="ECO:0000313" key="8">
    <source>
        <dbReference type="Proteomes" id="UP000008838"/>
    </source>
</evidence>
<feature type="compositionally biased region" description="Basic and acidic residues" evidence="5">
    <location>
        <begin position="12"/>
        <end position="22"/>
    </location>
</feature>
<dbReference type="PANTHER" id="PTHR30055:SF151">
    <property type="entry name" value="TRANSCRIPTIONAL REGULATORY PROTEIN"/>
    <property type="match status" value="1"/>
</dbReference>
<evidence type="ECO:0000259" key="6">
    <source>
        <dbReference type="PROSITE" id="PS50977"/>
    </source>
</evidence>
<reference evidence="7 8" key="1">
    <citation type="journal article" date="2008" name="J. Bacteriol.">
        <title>Complete genome sequence of the soil actinomycete Kocuria rhizophila.</title>
        <authorList>
            <person name="Takarada H."/>
            <person name="Sekine M."/>
            <person name="Kosugi H."/>
            <person name="Matsuo Y."/>
            <person name="Fujisawa T."/>
            <person name="Omata S."/>
            <person name="Kishi E."/>
            <person name="Shimizu A."/>
            <person name="Tsukatani N."/>
            <person name="Tanikawa S."/>
            <person name="Fujita N."/>
            <person name="Harayama S."/>
        </authorList>
    </citation>
    <scope>NUCLEOTIDE SEQUENCE [LARGE SCALE GENOMIC DNA]</scope>
    <source>
        <strain evidence="8">ATCC 9341 / DSM 348 / NBRC 103217 / DC2201</strain>
    </source>
</reference>